<dbReference type="EMBL" id="BMAW01011833">
    <property type="protein sequence ID" value="GFT25802.1"/>
    <property type="molecule type" value="Genomic_DNA"/>
</dbReference>
<dbReference type="Proteomes" id="UP000887013">
    <property type="component" value="Unassembled WGS sequence"/>
</dbReference>
<accession>A0A8X6TMB5</accession>
<keyword evidence="2" id="KW-1185">Reference proteome</keyword>
<evidence type="ECO:0000313" key="2">
    <source>
        <dbReference type="Proteomes" id="UP000887013"/>
    </source>
</evidence>
<proteinExistence type="predicted"/>
<dbReference type="AlphaFoldDB" id="A0A8X6TMB5"/>
<reference evidence="1" key="1">
    <citation type="submission" date="2020-08" db="EMBL/GenBank/DDBJ databases">
        <title>Multicomponent nature underlies the extraordinary mechanical properties of spider dragline silk.</title>
        <authorList>
            <person name="Kono N."/>
            <person name="Nakamura H."/>
            <person name="Mori M."/>
            <person name="Yoshida Y."/>
            <person name="Ohtoshi R."/>
            <person name="Malay A.D."/>
            <person name="Moran D.A.P."/>
            <person name="Tomita M."/>
            <person name="Numata K."/>
            <person name="Arakawa K."/>
        </authorList>
    </citation>
    <scope>NUCLEOTIDE SEQUENCE</scope>
</reference>
<protein>
    <submittedName>
        <fullName evidence="1">Peptidoglycan-recognition protein SB2</fullName>
    </submittedName>
</protein>
<name>A0A8X6TMB5_NEPPI</name>
<sequence>MIAKIFIVTFAICGAVSGTHLYGIIGESVRWFINSIFYFSSYNFDTFAPLHGFSYNPSAFHHGHGHWPFLKSNNYGHWKHHDGFGYNGPHHNYHHGIGHGFNFGSGIDGLSSFNKDKYEKIIEDIKKYKHQESVPDFIGLKSHGFSNFDNGDYKSGLGIF</sequence>
<organism evidence="1 2">
    <name type="scientific">Nephila pilipes</name>
    <name type="common">Giant wood spider</name>
    <name type="synonym">Nephila maculata</name>
    <dbReference type="NCBI Taxonomy" id="299642"/>
    <lineage>
        <taxon>Eukaryota</taxon>
        <taxon>Metazoa</taxon>
        <taxon>Ecdysozoa</taxon>
        <taxon>Arthropoda</taxon>
        <taxon>Chelicerata</taxon>
        <taxon>Arachnida</taxon>
        <taxon>Araneae</taxon>
        <taxon>Araneomorphae</taxon>
        <taxon>Entelegynae</taxon>
        <taxon>Araneoidea</taxon>
        <taxon>Nephilidae</taxon>
        <taxon>Nephila</taxon>
    </lineage>
</organism>
<comment type="caution">
    <text evidence="1">The sequence shown here is derived from an EMBL/GenBank/DDBJ whole genome shotgun (WGS) entry which is preliminary data.</text>
</comment>
<gene>
    <name evidence="1" type="primary">NCL1_48565</name>
    <name evidence="1" type="ORF">NPIL_442981</name>
</gene>
<evidence type="ECO:0000313" key="1">
    <source>
        <dbReference type="EMBL" id="GFT25802.1"/>
    </source>
</evidence>